<evidence type="ECO:0000313" key="3">
    <source>
        <dbReference type="Proteomes" id="UP000192434"/>
    </source>
</evidence>
<sequence>MVSRRTVAASVILAGIAGGVLTPIAWADDPVPSQPVCAALGQIAESLNDDIGAGLQPRGLRRYDITQLTHGVSYMNQVNANARISALDVPLRNLTSTINDLQNQYQLVTVSDEDGTWHPMSASQEQDLDQASAQQDTLTSLVSQLQQSNHCPPPPASR</sequence>
<organism evidence="2 3">
    <name type="scientific">Mycobacteroides saopaulense</name>
    <dbReference type="NCBI Taxonomy" id="1578165"/>
    <lineage>
        <taxon>Bacteria</taxon>
        <taxon>Bacillati</taxon>
        <taxon>Actinomycetota</taxon>
        <taxon>Actinomycetes</taxon>
        <taxon>Mycobacteriales</taxon>
        <taxon>Mycobacteriaceae</taxon>
        <taxon>Mycobacteroides</taxon>
    </lineage>
</organism>
<reference evidence="2 3" key="1">
    <citation type="submission" date="2016-12" db="EMBL/GenBank/DDBJ databases">
        <title>The new phylogeny of genus Mycobacterium.</title>
        <authorList>
            <person name="Tortoli E."/>
            <person name="Trovato A."/>
            <person name="Cirillo D.M."/>
        </authorList>
    </citation>
    <scope>NUCLEOTIDE SEQUENCE [LARGE SCALE GENOMIC DNA]</scope>
    <source>
        <strain evidence="2 3">CCUG 66554</strain>
    </source>
</reference>
<evidence type="ECO:0000313" key="2">
    <source>
        <dbReference type="EMBL" id="ORB48787.1"/>
    </source>
</evidence>
<dbReference type="KEGG" id="msao:MYCSP_20100"/>
<dbReference type="EMBL" id="MVII01000044">
    <property type="protein sequence ID" value="ORB48787.1"/>
    <property type="molecule type" value="Genomic_DNA"/>
</dbReference>
<dbReference type="Proteomes" id="UP000192434">
    <property type="component" value="Unassembled WGS sequence"/>
</dbReference>
<comment type="caution">
    <text evidence="2">The sequence shown here is derived from an EMBL/GenBank/DDBJ whole genome shotgun (WGS) entry which is preliminary data.</text>
</comment>
<evidence type="ECO:0000256" key="1">
    <source>
        <dbReference type="SAM" id="MobiDB-lite"/>
    </source>
</evidence>
<feature type="region of interest" description="Disordered" evidence="1">
    <location>
        <begin position="116"/>
        <end position="158"/>
    </location>
</feature>
<proteinExistence type="predicted"/>
<accession>A0A1S4W2V5</accession>
<dbReference type="AlphaFoldDB" id="A0A1S4W2V5"/>
<protein>
    <submittedName>
        <fullName evidence="2">Uncharacterized protein</fullName>
    </submittedName>
</protein>
<gene>
    <name evidence="2" type="ORF">BST43_24195</name>
</gene>
<name>A0A1S4W2V5_9MYCO</name>
<feature type="compositionally biased region" description="Polar residues" evidence="1">
    <location>
        <begin position="121"/>
        <end position="150"/>
    </location>
</feature>